<protein>
    <recommendedName>
        <fullName evidence="9">RND efflux pump membrane fusion protein barrel-sandwich domain-containing protein</fullName>
    </recommendedName>
</protein>
<evidence type="ECO:0008006" key="9">
    <source>
        <dbReference type="Google" id="ProtNLM"/>
    </source>
</evidence>
<sequence>MGNKIWILLLIIILISGVVTANDQSIPVKVIEAVSGTIEVNKIVNGVIEPYKNINVSSKTGGIVEEVRVQVGQYVRAGEILVVFEQDQIKAQLKQAKAALELARANLAMVQKGASEEELQQVQASYDQALASYEAAKRNLEVAQSMYEDRTVQKQQLVAAKTQLEVAEKQLEMAEERFNQAKIALDVAKTDYERMTVLFEKRVITQKQYEGVESQYKNAQSAFNSAKLAKEQALISYEGAKENYQLAKDIYENRTTAQQQVDGAKTQLEIAKANLKIAEANLQKVIKGASAEQIRASQASVKQAEAALELVRLQLENSVIKSPIDGIIAQVNVDPGEMVGPGVSILTIINIDKVYVKADVTADVLKFLQVGDTVKVKVLVYPEDLIEGKIELISPMADPRTQAYPVKVLLDNESQQLKPGMFADLILTLEKSTDTIVLPVEAVLELEDLPYIYVVKISSESQVGRTEKRMIKVGLVNDHKVEVIEGLQPGEKVVIMGQHRLQDGNLVEVIEK</sequence>
<proteinExistence type="inferred from homology"/>
<dbReference type="GO" id="GO:0022857">
    <property type="term" value="F:transmembrane transporter activity"/>
    <property type="evidence" value="ECO:0007669"/>
    <property type="project" value="InterPro"/>
</dbReference>
<evidence type="ECO:0000256" key="1">
    <source>
        <dbReference type="ARBA" id="ARBA00004196"/>
    </source>
</evidence>
<keyword evidence="8" id="KW-1185">Reference proteome</keyword>
<dbReference type="EMBL" id="CP016379">
    <property type="protein sequence ID" value="AZR72699.1"/>
    <property type="molecule type" value="Genomic_DNA"/>
</dbReference>
<dbReference type="GO" id="GO:0030313">
    <property type="term" value="C:cell envelope"/>
    <property type="evidence" value="ECO:0007669"/>
    <property type="project" value="UniProtKB-SubCell"/>
</dbReference>
<name>A0A3S9SWM6_9FIRM</name>
<dbReference type="Gene3D" id="2.40.50.100">
    <property type="match status" value="2"/>
</dbReference>
<dbReference type="Gene3D" id="1.10.287.470">
    <property type="entry name" value="Helix hairpin bin"/>
    <property type="match status" value="2"/>
</dbReference>
<dbReference type="PANTHER" id="PTHR32347:SF23">
    <property type="entry name" value="BLL5650 PROTEIN"/>
    <property type="match status" value="1"/>
</dbReference>
<dbReference type="Gene3D" id="2.40.420.20">
    <property type="match status" value="1"/>
</dbReference>
<comment type="subcellular location">
    <subcellularLocation>
        <location evidence="1">Cell envelope</location>
    </subcellularLocation>
</comment>
<evidence type="ECO:0000259" key="6">
    <source>
        <dbReference type="Pfam" id="PF25989"/>
    </source>
</evidence>
<dbReference type="InterPro" id="IPR058792">
    <property type="entry name" value="Beta-barrel_RND_2"/>
</dbReference>
<dbReference type="Pfam" id="PF25989">
    <property type="entry name" value="YknX_C"/>
    <property type="match status" value="1"/>
</dbReference>
<accession>A0A3S9SWM6</accession>
<dbReference type="OrthoDB" id="9810430at2"/>
<gene>
    <name evidence="7" type="ORF">BBF96_04410</name>
</gene>
<dbReference type="InterPro" id="IPR006143">
    <property type="entry name" value="RND_pump_MFP"/>
</dbReference>
<dbReference type="RefSeq" id="WP_127016029.1">
    <property type="nucleotide sequence ID" value="NZ_CP016379.1"/>
</dbReference>
<organism evidence="7 8">
    <name type="scientific">Anoxybacter fermentans</name>
    <dbReference type="NCBI Taxonomy" id="1323375"/>
    <lineage>
        <taxon>Bacteria</taxon>
        <taxon>Bacillati</taxon>
        <taxon>Bacillota</taxon>
        <taxon>Clostridia</taxon>
        <taxon>Halanaerobiales</taxon>
        <taxon>Anoxybacter</taxon>
    </lineage>
</organism>
<reference evidence="7 8" key="1">
    <citation type="submission" date="2016-07" db="EMBL/GenBank/DDBJ databases">
        <title>Genome and transcriptome analysis of iron-reducing fermentative bacteria Anoxybacter fermentans.</title>
        <authorList>
            <person name="Zeng X."/>
            <person name="Shao Z."/>
        </authorList>
    </citation>
    <scope>NUCLEOTIDE SEQUENCE [LARGE SCALE GENOMIC DNA]</scope>
    <source>
        <strain evidence="7 8">DY22613</strain>
    </source>
</reference>
<dbReference type="Proteomes" id="UP000267250">
    <property type="component" value="Chromosome"/>
</dbReference>
<feature type="domain" description="YknX-like C-terminal permuted SH3-like" evidence="6">
    <location>
        <begin position="436"/>
        <end position="509"/>
    </location>
</feature>
<dbReference type="InterPro" id="IPR058637">
    <property type="entry name" value="YknX-like_C"/>
</dbReference>
<dbReference type="InterPro" id="IPR050465">
    <property type="entry name" value="UPF0194_transport"/>
</dbReference>
<evidence type="ECO:0000256" key="3">
    <source>
        <dbReference type="ARBA" id="ARBA00023054"/>
    </source>
</evidence>
<dbReference type="Gene3D" id="2.40.30.170">
    <property type="match status" value="1"/>
</dbReference>
<feature type="coiled-coil region" evidence="4">
    <location>
        <begin position="86"/>
        <end position="191"/>
    </location>
</feature>
<evidence type="ECO:0000259" key="5">
    <source>
        <dbReference type="Pfam" id="PF25954"/>
    </source>
</evidence>
<dbReference type="FunFam" id="2.40.30.170:FF:000010">
    <property type="entry name" value="Efflux RND transporter periplasmic adaptor subunit"/>
    <property type="match status" value="1"/>
</dbReference>
<evidence type="ECO:0000313" key="8">
    <source>
        <dbReference type="Proteomes" id="UP000267250"/>
    </source>
</evidence>
<dbReference type="KEGG" id="aft:BBF96_04410"/>
<dbReference type="NCBIfam" id="TIGR01730">
    <property type="entry name" value="RND_mfp"/>
    <property type="match status" value="1"/>
</dbReference>
<dbReference type="PANTHER" id="PTHR32347">
    <property type="entry name" value="EFFLUX SYSTEM COMPONENT YKNX-RELATED"/>
    <property type="match status" value="1"/>
</dbReference>
<feature type="coiled-coil region" evidence="4">
    <location>
        <begin position="254"/>
        <end position="281"/>
    </location>
</feature>
<evidence type="ECO:0000256" key="2">
    <source>
        <dbReference type="ARBA" id="ARBA00009477"/>
    </source>
</evidence>
<keyword evidence="3 4" id="KW-0175">Coiled coil</keyword>
<dbReference type="GO" id="GO:0016020">
    <property type="term" value="C:membrane"/>
    <property type="evidence" value="ECO:0007669"/>
    <property type="project" value="InterPro"/>
</dbReference>
<dbReference type="AlphaFoldDB" id="A0A3S9SWM6"/>
<evidence type="ECO:0000313" key="7">
    <source>
        <dbReference type="EMBL" id="AZR72699.1"/>
    </source>
</evidence>
<feature type="domain" description="CusB-like beta-barrel" evidence="5">
    <location>
        <begin position="353"/>
        <end position="428"/>
    </location>
</feature>
<dbReference type="SUPFAM" id="SSF111369">
    <property type="entry name" value="HlyD-like secretion proteins"/>
    <property type="match status" value="2"/>
</dbReference>
<dbReference type="Pfam" id="PF25954">
    <property type="entry name" value="Beta-barrel_RND_2"/>
    <property type="match status" value="1"/>
</dbReference>
<comment type="similarity">
    <text evidence="2">Belongs to the membrane fusion protein (MFP) (TC 8.A.1) family.</text>
</comment>
<evidence type="ECO:0000256" key="4">
    <source>
        <dbReference type="SAM" id="Coils"/>
    </source>
</evidence>